<dbReference type="AlphaFoldDB" id="Q9AI27"/>
<gene>
    <name evidence="1" type="primary">ORF5</name>
</gene>
<sequence length="48" mass="5454">MAVTNLASVDMPLQYMCHMNYAYIPNATFSQNIPDEILRLRDISAFAC</sequence>
<evidence type="ECO:0000313" key="1">
    <source>
        <dbReference type="EMBL" id="AAK27332.1"/>
    </source>
</evidence>
<organism evidence="1">
    <name type="scientific">Escherichia coli</name>
    <dbReference type="NCBI Taxonomy" id="562"/>
    <lineage>
        <taxon>Bacteria</taxon>
        <taxon>Pseudomonadati</taxon>
        <taxon>Pseudomonadota</taxon>
        <taxon>Gammaproteobacteria</taxon>
        <taxon>Enterobacterales</taxon>
        <taxon>Enterobacteriaceae</taxon>
        <taxon>Escherichia</taxon>
    </lineage>
</organism>
<proteinExistence type="predicted"/>
<reference evidence="1" key="1">
    <citation type="journal article" date="2001" name="Infect. Immun.">
        <title>afa-8 Gene cluster is carried by a pathogenicity island inserted into the tRNA(Phe) of human and bovine pathogenic Escherichia coli isolates.</title>
        <authorList>
            <person name="Lalioui L."/>
            <person name="Le Bouguenec C."/>
        </authorList>
    </citation>
    <scope>NUCLEOTIDE SEQUENCE</scope>
    <source>
        <strain evidence="1">AL862</strain>
    </source>
</reference>
<protein>
    <submittedName>
        <fullName evidence="1">Uncharacterized protein</fullName>
    </submittedName>
</protein>
<accession>Q9AI27</accession>
<name>Q9AI27_ECOLX</name>
<dbReference type="EMBL" id="AH010584">
    <property type="protein sequence ID" value="AAK27332.1"/>
    <property type="molecule type" value="Genomic_DNA"/>
</dbReference>